<dbReference type="SUPFAM" id="SSF48557">
    <property type="entry name" value="L-aspartase-like"/>
    <property type="match status" value="1"/>
</dbReference>
<comment type="pathway">
    <text evidence="1 6">Amino-acid degradation; L-histidine degradation into L-glutamate; N-formimidoyl-L-glutamate from L-histidine: step 1/3.</text>
</comment>
<evidence type="ECO:0000256" key="3">
    <source>
        <dbReference type="ARBA" id="ARBA00022808"/>
    </source>
</evidence>
<accession>A0ABY9YWF1</accession>
<gene>
    <name evidence="6 8" type="primary">hutH</name>
    <name evidence="8" type="ORF">P1P91_08300</name>
</gene>
<dbReference type="CDD" id="cd00332">
    <property type="entry name" value="PAL-HAL"/>
    <property type="match status" value="1"/>
</dbReference>
<reference evidence="8 9" key="1">
    <citation type="submission" date="2023-03" db="EMBL/GenBank/DDBJ databases">
        <title>Halomonas sp. nov., isolated from Korean tranditional fermented seafood 'Jeotgal'.</title>
        <authorList>
            <person name="Kim B."/>
            <person name="Shin N.-R."/>
        </authorList>
    </citation>
    <scope>NUCLEOTIDE SEQUENCE [LARGE SCALE GENOMIC DNA]</scope>
    <source>
        <strain evidence="8 9">SG2L-4</strain>
    </source>
</reference>
<dbReference type="EMBL" id="CP119391">
    <property type="protein sequence ID" value="WNK18893.1"/>
    <property type="molecule type" value="Genomic_DNA"/>
</dbReference>
<evidence type="ECO:0000256" key="7">
    <source>
        <dbReference type="RuleBase" id="RU003954"/>
    </source>
</evidence>
<dbReference type="Pfam" id="PF00221">
    <property type="entry name" value="Lyase_aromatic"/>
    <property type="match status" value="1"/>
</dbReference>
<protein>
    <recommendedName>
        <fullName evidence="2 6">Histidine ammonia-lyase</fullName>
        <shortName evidence="6">Histidase</shortName>
        <ecNumber evidence="2 6">4.3.1.3</ecNumber>
    </recommendedName>
</protein>
<dbReference type="NCBIfam" id="NF006871">
    <property type="entry name" value="PRK09367.1"/>
    <property type="match status" value="1"/>
</dbReference>
<dbReference type="InterPro" id="IPR008948">
    <property type="entry name" value="L-Aspartase-like"/>
</dbReference>
<dbReference type="Gene3D" id="1.20.200.10">
    <property type="entry name" value="Fumarase/aspartase (Central domain)"/>
    <property type="match status" value="1"/>
</dbReference>
<keyword evidence="3 6" id="KW-0369">Histidine metabolism</keyword>
<dbReference type="Proteomes" id="UP001301869">
    <property type="component" value="Chromosome"/>
</dbReference>
<evidence type="ECO:0000256" key="4">
    <source>
        <dbReference type="ARBA" id="ARBA00023239"/>
    </source>
</evidence>
<keyword evidence="6" id="KW-0963">Cytoplasm</keyword>
<dbReference type="InterPro" id="IPR024083">
    <property type="entry name" value="Fumarase/histidase_N"/>
</dbReference>
<dbReference type="NCBIfam" id="TIGR01225">
    <property type="entry name" value="hutH"/>
    <property type="match status" value="1"/>
</dbReference>
<evidence type="ECO:0000256" key="2">
    <source>
        <dbReference type="ARBA" id="ARBA00012994"/>
    </source>
</evidence>
<evidence type="ECO:0000256" key="5">
    <source>
        <dbReference type="ARBA" id="ARBA00049269"/>
    </source>
</evidence>
<evidence type="ECO:0000313" key="9">
    <source>
        <dbReference type="Proteomes" id="UP001301869"/>
    </source>
</evidence>
<name>A0ABY9YWF1_9GAMM</name>
<dbReference type="GO" id="GO:0004397">
    <property type="term" value="F:histidine ammonia-lyase activity"/>
    <property type="evidence" value="ECO:0007669"/>
    <property type="project" value="UniProtKB-EC"/>
</dbReference>
<comment type="similarity">
    <text evidence="6 7">Belongs to the PAL/histidase family.</text>
</comment>
<dbReference type="InterPro" id="IPR005921">
    <property type="entry name" value="HutH"/>
</dbReference>
<dbReference type="RefSeq" id="WP_311881897.1">
    <property type="nucleotide sequence ID" value="NZ_CP119391.1"/>
</dbReference>
<comment type="catalytic activity">
    <reaction evidence="5 6">
        <text>L-histidine = trans-urocanate + NH4(+)</text>
        <dbReference type="Rhea" id="RHEA:21232"/>
        <dbReference type="ChEBI" id="CHEBI:17771"/>
        <dbReference type="ChEBI" id="CHEBI:28938"/>
        <dbReference type="ChEBI" id="CHEBI:57595"/>
        <dbReference type="EC" id="4.3.1.3"/>
    </reaction>
</comment>
<sequence length="510" mass="54603">MTTLTISPGKTTLAHLRQVFEAPVQVSLPDSANAAIQRSVDCVNQVVEEGRTVYGINTGFGLLAQTRIADDELEDLQRSLVLSHSTGVGSPIDDSLVRLIMVLKVNALARGFSGIRREVLDALIALINAEVYPRIPLKGSAGASGDLAPLAHMSALLLGVGEARHQGKWLPATKALEVAGLEPMQLAPKEGLALLNGTQVSTVYALKGLFDAEDLFSAATVSGSLTVEATLGSRVPFDPRIHEARGQQGQIDAAAAYRHLLGESSDFSISHIDCDRVQDPYSLRCQPQVMGAVLTQLRQVSEVLEVEANAMSDNPLVFAEGGDIISGGNFHAEPVAMAADNLALAIAEIGALSERRISLMMDKHMSQLPPFLVEKGGVNSGFMIAQVTAATLTSENKALSHPHSVDSLPTSANQEDHVSMAPAAGKRLWEMADNVRGIVAIEWLAACQGLDMRPGLSTSPRLEQARRALRERVTHYDQDRFFAPDIDAATDLLHKRILNGLMPGTLLPSY</sequence>
<evidence type="ECO:0000256" key="1">
    <source>
        <dbReference type="ARBA" id="ARBA00005113"/>
    </source>
</evidence>
<organism evidence="8 9">
    <name type="scientific">Halomonas piscis</name>
    <dbReference type="NCBI Taxonomy" id="3031727"/>
    <lineage>
        <taxon>Bacteria</taxon>
        <taxon>Pseudomonadati</taxon>
        <taxon>Pseudomonadota</taxon>
        <taxon>Gammaproteobacteria</taxon>
        <taxon>Oceanospirillales</taxon>
        <taxon>Halomonadaceae</taxon>
        <taxon>Halomonas</taxon>
    </lineage>
</organism>
<proteinExistence type="inferred from homology"/>
<comment type="PTM">
    <text evidence="6">Contains an active site 4-methylidene-imidazol-5-one (MIO), which is formed autocatalytically by cyclization and dehydration of residues Ala-Ser-Gly.</text>
</comment>
<keyword evidence="4 6" id="KW-0456">Lyase</keyword>
<dbReference type="InterPro" id="IPR001106">
    <property type="entry name" value="Aromatic_Lyase"/>
</dbReference>
<feature type="modified residue" description="2,3-didehydroalanine (Ser)" evidence="6">
    <location>
        <position position="144"/>
    </location>
</feature>
<feature type="cross-link" description="5-imidazolinone (Ala-Gly)" evidence="6">
    <location>
        <begin position="143"/>
        <end position="145"/>
    </location>
</feature>
<evidence type="ECO:0000313" key="8">
    <source>
        <dbReference type="EMBL" id="WNK18893.1"/>
    </source>
</evidence>
<evidence type="ECO:0000256" key="6">
    <source>
        <dbReference type="HAMAP-Rule" id="MF_00229"/>
    </source>
</evidence>
<dbReference type="HAMAP" id="MF_00229">
    <property type="entry name" value="His_ammonia_lyase"/>
    <property type="match status" value="1"/>
</dbReference>
<dbReference type="EC" id="4.3.1.3" evidence="2 6"/>
<dbReference type="Gene3D" id="1.10.275.10">
    <property type="entry name" value="Fumarase/aspartase (N-terminal domain)"/>
    <property type="match status" value="1"/>
</dbReference>
<keyword evidence="9" id="KW-1185">Reference proteome</keyword>
<comment type="subcellular location">
    <subcellularLocation>
        <location evidence="6">Cytoplasm</location>
    </subcellularLocation>
</comment>
<dbReference type="PANTHER" id="PTHR10362">
    <property type="entry name" value="HISTIDINE AMMONIA-LYASE"/>
    <property type="match status" value="1"/>
</dbReference>